<keyword evidence="3" id="KW-1185">Reference proteome</keyword>
<accession>A0A9P4NU69</accession>
<evidence type="ECO:0000313" key="3">
    <source>
        <dbReference type="Proteomes" id="UP000800235"/>
    </source>
</evidence>
<dbReference type="InterPro" id="IPR001214">
    <property type="entry name" value="SET_dom"/>
</dbReference>
<dbReference type="SUPFAM" id="SSF82199">
    <property type="entry name" value="SET domain"/>
    <property type="match status" value="1"/>
</dbReference>
<protein>
    <recommendedName>
        <fullName evidence="1">SET domain-containing protein</fullName>
    </recommendedName>
</protein>
<evidence type="ECO:0000259" key="1">
    <source>
        <dbReference type="PROSITE" id="PS50280"/>
    </source>
</evidence>
<dbReference type="PROSITE" id="PS50280">
    <property type="entry name" value="SET"/>
    <property type="match status" value="1"/>
</dbReference>
<dbReference type="InterPro" id="IPR050869">
    <property type="entry name" value="H3K4_H4K5_MeTrfase"/>
</dbReference>
<dbReference type="PANTHER" id="PTHR12197:SF251">
    <property type="entry name" value="EG:BACR7C10.4 PROTEIN"/>
    <property type="match status" value="1"/>
</dbReference>
<dbReference type="OrthoDB" id="438641at2759"/>
<dbReference type="Proteomes" id="UP000800235">
    <property type="component" value="Unassembled WGS sequence"/>
</dbReference>
<dbReference type="GO" id="GO:0005634">
    <property type="term" value="C:nucleus"/>
    <property type="evidence" value="ECO:0007669"/>
    <property type="project" value="TreeGrafter"/>
</dbReference>
<name>A0A9P4NU69_9PEZI</name>
<dbReference type="CDD" id="cd20071">
    <property type="entry name" value="SET_SMYD"/>
    <property type="match status" value="1"/>
</dbReference>
<evidence type="ECO:0000313" key="2">
    <source>
        <dbReference type="EMBL" id="KAF2431433.1"/>
    </source>
</evidence>
<feature type="domain" description="SET" evidence="1">
    <location>
        <begin position="176"/>
        <end position="379"/>
    </location>
</feature>
<proteinExistence type="predicted"/>
<dbReference type="Pfam" id="PF00856">
    <property type="entry name" value="SET"/>
    <property type="match status" value="1"/>
</dbReference>
<reference evidence="2" key="1">
    <citation type="journal article" date="2020" name="Stud. Mycol.">
        <title>101 Dothideomycetes genomes: a test case for predicting lifestyles and emergence of pathogens.</title>
        <authorList>
            <person name="Haridas S."/>
            <person name="Albert R."/>
            <person name="Binder M."/>
            <person name="Bloem J."/>
            <person name="Labutti K."/>
            <person name="Salamov A."/>
            <person name="Andreopoulos B."/>
            <person name="Baker S."/>
            <person name="Barry K."/>
            <person name="Bills G."/>
            <person name="Bluhm B."/>
            <person name="Cannon C."/>
            <person name="Castanera R."/>
            <person name="Culley D."/>
            <person name="Daum C."/>
            <person name="Ezra D."/>
            <person name="Gonzalez J."/>
            <person name="Henrissat B."/>
            <person name="Kuo A."/>
            <person name="Liang C."/>
            <person name="Lipzen A."/>
            <person name="Lutzoni F."/>
            <person name="Magnuson J."/>
            <person name="Mondo S."/>
            <person name="Nolan M."/>
            <person name="Ohm R."/>
            <person name="Pangilinan J."/>
            <person name="Park H.-J."/>
            <person name="Ramirez L."/>
            <person name="Alfaro M."/>
            <person name="Sun H."/>
            <person name="Tritt A."/>
            <person name="Yoshinaga Y."/>
            <person name="Zwiers L.-H."/>
            <person name="Turgeon B."/>
            <person name="Goodwin S."/>
            <person name="Spatafora J."/>
            <person name="Crous P."/>
            <person name="Grigoriev I."/>
        </authorList>
    </citation>
    <scope>NUCLEOTIDE SEQUENCE</scope>
    <source>
        <strain evidence="2">CBS 130266</strain>
    </source>
</reference>
<dbReference type="EMBL" id="MU007032">
    <property type="protein sequence ID" value="KAF2431433.1"/>
    <property type="molecule type" value="Genomic_DNA"/>
</dbReference>
<gene>
    <name evidence="2" type="ORF">EJ08DRAFT_187442</name>
</gene>
<dbReference type="PANTHER" id="PTHR12197">
    <property type="entry name" value="HISTONE-LYSINE N-METHYLTRANSFERASE SMYD"/>
    <property type="match status" value="1"/>
</dbReference>
<dbReference type="AlphaFoldDB" id="A0A9P4NU69"/>
<dbReference type="Gene3D" id="2.170.270.10">
    <property type="entry name" value="SET domain"/>
    <property type="match status" value="1"/>
</dbReference>
<organism evidence="2 3">
    <name type="scientific">Tothia fuscella</name>
    <dbReference type="NCBI Taxonomy" id="1048955"/>
    <lineage>
        <taxon>Eukaryota</taxon>
        <taxon>Fungi</taxon>
        <taxon>Dikarya</taxon>
        <taxon>Ascomycota</taxon>
        <taxon>Pezizomycotina</taxon>
        <taxon>Dothideomycetes</taxon>
        <taxon>Pleosporomycetidae</taxon>
        <taxon>Venturiales</taxon>
        <taxon>Cylindrosympodiaceae</taxon>
        <taxon>Tothia</taxon>
    </lineage>
</organism>
<comment type="caution">
    <text evidence="2">The sequence shown here is derived from an EMBL/GenBank/DDBJ whole genome shotgun (WGS) entry which is preliminary data.</text>
</comment>
<dbReference type="InterPro" id="IPR046341">
    <property type="entry name" value="SET_dom_sf"/>
</dbReference>
<sequence>MPGCERCEEGGHASPAEFEAYTAAIEKQPYHPSTWIERAKYLNKDGFYELAVGDCYKALILCTPAKRKTEWSDLNDMALWRIIARKALVENLIDACNYMHAISFAQFEDGSIYSILSNEYRAKLDDGVAKHKANMESPNPRPSNPRMFRHRFPWMQEFLTRSEGCLKNVRKLFAEADLILSKSIVCPDDPEVLGVFASRDFANGEAIFVDQTIKVEYPKKTDTNRSYEWLLAHFLNIFANEVKAGGDSAKTFHPLRFEPMALLTTTYSAKGTNFRFQNHIVDMYDVLAERGIAFHDLRFDYWVIFTVLWRIETNNWVRDVKNEEGVYEEKWTGTAPRFSFFNHSCEPNIWWGVENEGESMKLLAEKKIKAGEELFVAYFDDLSEPVNVRKMRGKGWFGVVCGCERCLRESEELEAGVDKEKVEDLKEAAEQGEESMGQDMLEGEWLKWPFPE</sequence>